<dbReference type="InterPro" id="IPR013422">
    <property type="entry name" value="CRISPR-assoc_prot_Cas5_N"/>
</dbReference>
<dbReference type="InterPro" id="IPR010155">
    <property type="entry name" value="CRISPR-assoc_prot_Cas5d"/>
</dbReference>
<keyword evidence="4" id="KW-1185">Reference proteome</keyword>
<name>B1GZL7_ENDTX</name>
<dbReference type="HOGENOM" id="CLU_093736_0_0_0"/>
<organism evidence="3 4">
    <name type="scientific">Endomicrobium trichonymphae</name>
    <dbReference type="NCBI Taxonomy" id="1408204"/>
    <lineage>
        <taxon>Bacteria</taxon>
        <taxon>Pseudomonadati</taxon>
        <taxon>Elusimicrobiota</taxon>
        <taxon>Endomicrobiia</taxon>
        <taxon>Endomicrobiales</taxon>
        <taxon>Endomicrobiaceae</taxon>
        <taxon>Candidatus Endomicrobiellum</taxon>
    </lineage>
</organism>
<comment type="function">
    <text evidence="2">CRISPR (clustered regularly interspaced short palindromic repeat) is an adaptive immune system that provides protection against mobile genetic elements (viruses, transposable elements and conjugative plasmids). CRISPR clusters contain spacers, sequences complementary to antecedent mobile elements, and target invading nucleic acids. CRISPR clusters are transcribed and processed into CRISPR RNA (crRNA).</text>
</comment>
<dbReference type="Gene3D" id="3.30.70.2660">
    <property type="match status" value="1"/>
</dbReference>
<evidence type="ECO:0000313" key="3">
    <source>
        <dbReference type="EMBL" id="BAG13699.1"/>
    </source>
</evidence>
<dbReference type="GO" id="GO:0051607">
    <property type="term" value="P:defense response to virus"/>
    <property type="evidence" value="ECO:0007669"/>
    <property type="project" value="UniProtKB-UniRule"/>
</dbReference>
<dbReference type="AlphaFoldDB" id="B1GZL7"/>
<evidence type="ECO:0000313" key="4">
    <source>
        <dbReference type="Proteomes" id="UP000001691"/>
    </source>
</evidence>
<dbReference type="STRING" id="471821.TGRD_216"/>
<evidence type="ECO:0000256" key="1">
    <source>
        <dbReference type="ARBA" id="ARBA00023118"/>
    </source>
</evidence>
<reference evidence="4" key="1">
    <citation type="journal article" date="2008" name="Proc. Natl. Acad. Sci. U.S.A.">
        <title>Complete genome of the uncultured termite group 1 bacteria in a single host protist cell.</title>
        <authorList>
            <person name="Hongoh Y."/>
            <person name="Sharma V.K."/>
            <person name="Prakash T."/>
            <person name="Noda S."/>
            <person name="Taylor T.D."/>
            <person name="Kudo T."/>
            <person name="Sakaki Y."/>
            <person name="Toyoda A."/>
            <person name="Hattori M."/>
            <person name="Ohkuma M."/>
        </authorList>
    </citation>
    <scope>NUCLEOTIDE SEQUENCE [LARGE SCALE GENOMIC DNA]</scope>
    <source>
        <strain evidence="4">Rs-D17 genomovar Ri2008</strain>
    </source>
</reference>
<keyword evidence="2" id="KW-0378">Hydrolase</keyword>
<dbReference type="EC" id="3.1.-.-" evidence="2"/>
<dbReference type="GO" id="GO:0004519">
    <property type="term" value="F:endonuclease activity"/>
    <property type="evidence" value="ECO:0007669"/>
    <property type="project" value="UniProtKB-UniRule"/>
</dbReference>
<gene>
    <name evidence="3" type="ordered locus">TGRD_215</name>
</gene>
<accession>B1GZL7</accession>
<dbReference type="PIRSF" id="PIRSF029950">
    <property type="entry name" value="Cas_CT1134"/>
    <property type="match status" value="1"/>
</dbReference>
<keyword evidence="2" id="KW-0255">Endonuclease</keyword>
<dbReference type="KEGG" id="rsd:TGRD_215"/>
<dbReference type="PATRIC" id="fig|471821.5.peg.325"/>
<dbReference type="Pfam" id="PF09704">
    <property type="entry name" value="Cas_Cas5d"/>
    <property type="match status" value="1"/>
</dbReference>
<protein>
    <recommendedName>
        <fullName evidence="2">pre-crRNA processing endonuclease</fullName>
        <ecNumber evidence="2">3.1.-.-</ecNumber>
    </recommendedName>
</protein>
<keyword evidence="1 2" id="KW-0051">Antiviral defense</keyword>
<keyword evidence="2" id="KW-0694">RNA-binding</keyword>
<comment type="similarity">
    <text evidence="2">Belongs to the CRISPR-associated protein Cas5 family. Subtype I-C/Dvulg subfamily.</text>
</comment>
<dbReference type="NCBIfam" id="TIGR02593">
    <property type="entry name" value="CRISPR_cas5"/>
    <property type="match status" value="1"/>
</dbReference>
<proteinExistence type="inferred from homology"/>
<dbReference type="NCBIfam" id="TIGR01876">
    <property type="entry name" value="cas_Cas5d"/>
    <property type="match status" value="1"/>
</dbReference>
<dbReference type="GO" id="GO:0016787">
    <property type="term" value="F:hydrolase activity"/>
    <property type="evidence" value="ECO:0007669"/>
    <property type="project" value="UniProtKB-KW"/>
</dbReference>
<sequence>MFNIPKNAIEFKVYGKYALFTDPITKLGGEKCSYQIPTYEAIKGITESIYWKPTFIWIIDKVRVMKSIEMEAKGVRTLKYHGGVGLYYYTYLRDVEYQVQAHFEWNVNESNLIQDRIDGKHFAIANRSLENGGRRDIFIGTRECQGYVEPCKFGEGDSDYDNNNLLSFGSMFYNFGYPNETGKKELITRIWLDANMKKGTVDFNDKKNNIKERIVKPMQQENQYVLDKNILKVNTEYENIFGNMEVK</sequence>
<dbReference type="Proteomes" id="UP000001691">
    <property type="component" value="Chromosome"/>
</dbReference>
<dbReference type="GO" id="GO:0003723">
    <property type="term" value="F:RNA binding"/>
    <property type="evidence" value="ECO:0007669"/>
    <property type="project" value="UniProtKB-UniRule"/>
</dbReference>
<dbReference type="EMBL" id="AP009510">
    <property type="protein sequence ID" value="BAG13699.1"/>
    <property type="molecule type" value="Genomic_DNA"/>
</dbReference>
<evidence type="ECO:0000256" key="2">
    <source>
        <dbReference type="PIRNR" id="PIRNR029950"/>
    </source>
</evidence>
<dbReference type="GO" id="GO:0043571">
    <property type="term" value="P:maintenance of CRISPR repeat elements"/>
    <property type="evidence" value="ECO:0007669"/>
    <property type="project" value="UniProtKB-UniRule"/>
</dbReference>
<dbReference type="InterPro" id="IPR021124">
    <property type="entry name" value="CRISPR-assoc_prot_Cas5"/>
</dbReference>
<keyword evidence="2" id="KW-0540">Nuclease</keyword>